<dbReference type="Gene3D" id="1.10.10.580">
    <property type="entry name" value="Structural maintenance of chromosome 1. Chain E"/>
    <property type="match status" value="1"/>
</dbReference>
<feature type="compositionally biased region" description="Basic and acidic residues" evidence="4">
    <location>
        <begin position="411"/>
        <end position="423"/>
    </location>
</feature>
<reference evidence="7 8" key="1">
    <citation type="submission" date="2023-08" db="EMBL/GenBank/DDBJ databases">
        <title>Black Yeasts Isolated from many extreme environments.</title>
        <authorList>
            <person name="Coleine C."/>
            <person name="Stajich J.E."/>
            <person name="Selbmann L."/>
        </authorList>
    </citation>
    <scope>NUCLEOTIDE SEQUENCE [LARGE SCALE GENOMIC DNA]</scope>
    <source>
        <strain evidence="7 8">CCFEE 5885</strain>
    </source>
</reference>
<feature type="region of interest" description="Disordered" evidence="4">
    <location>
        <begin position="400"/>
        <end position="427"/>
    </location>
</feature>
<evidence type="ECO:0000256" key="4">
    <source>
        <dbReference type="SAM" id="MobiDB-lite"/>
    </source>
</evidence>
<dbReference type="InterPro" id="IPR039781">
    <property type="entry name" value="Rad21/Rec8-like"/>
</dbReference>
<dbReference type="InterPro" id="IPR006909">
    <property type="entry name" value="Rad21/Rec8_C_eu"/>
</dbReference>
<organism evidence="7 8">
    <name type="scientific">Lithohypha guttulata</name>
    <dbReference type="NCBI Taxonomy" id="1690604"/>
    <lineage>
        <taxon>Eukaryota</taxon>
        <taxon>Fungi</taxon>
        <taxon>Dikarya</taxon>
        <taxon>Ascomycota</taxon>
        <taxon>Pezizomycotina</taxon>
        <taxon>Eurotiomycetes</taxon>
        <taxon>Chaetothyriomycetidae</taxon>
        <taxon>Chaetothyriales</taxon>
        <taxon>Trichomeriaceae</taxon>
        <taxon>Lithohypha</taxon>
    </lineage>
</organism>
<feature type="domain" description="Rad21/Rec8-like protein C-terminal eukaryotic" evidence="5">
    <location>
        <begin position="540"/>
        <end position="572"/>
    </location>
</feature>
<protein>
    <submittedName>
        <fullName evidence="7">Sister chromatid cohesion protein 1</fullName>
    </submittedName>
</protein>
<dbReference type="Pfam" id="PF04825">
    <property type="entry name" value="Rad21_Rec8_N"/>
    <property type="match status" value="1"/>
</dbReference>
<evidence type="ECO:0000256" key="3">
    <source>
        <dbReference type="ARBA" id="ARBA00023242"/>
    </source>
</evidence>
<evidence type="ECO:0000256" key="2">
    <source>
        <dbReference type="ARBA" id="ARBA00009870"/>
    </source>
</evidence>
<evidence type="ECO:0000259" key="6">
    <source>
        <dbReference type="Pfam" id="PF04825"/>
    </source>
</evidence>
<evidence type="ECO:0000313" key="8">
    <source>
        <dbReference type="Proteomes" id="UP001345013"/>
    </source>
</evidence>
<accession>A0ABR0KLW0</accession>
<comment type="similarity">
    <text evidence="2">Belongs to the rad21 family.</text>
</comment>
<dbReference type="Proteomes" id="UP001345013">
    <property type="component" value="Unassembled WGS sequence"/>
</dbReference>
<name>A0ABR0KLW0_9EURO</name>
<dbReference type="InterPro" id="IPR036390">
    <property type="entry name" value="WH_DNA-bd_sf"/>
</dbReference>
<evidence type="ECO:0000259" key="5">
    <source>
        <dbReference type="Pfam" id="PF04824"/>
    </source>
</evidence>
<feature type="region of interest" description="Disordered" evidence="4">
    <location>
        <begin position="156"/>
        <end position="184"/>
    </location>
</feature>
<dbReference type="EMBL" id="JAVRRG010000007">
    <property type="protein sequence ID" value="KAK5100186.1"/>
    <property type="molecule type" value="Genomic_DNA"/>
</dbReference>
<dbReference type="PANTHER" id="PTHR12585">
    <property type="entry name" value="SCC1 / RAD21 FAMILY MEMBER"/>
    <property type="match status" value="1"/>
</dbReference>
<evidence type="ECO:0000256" key="1">
    <source>
        <dbReference type="ARBA" id="ARBA00004123"/>
    </source>
</evidence>
<comment type="subcellular location">
    <subcellularLocation>
        <location evidence="1">Nucleus</location>
    </subcellularLocation>
</comment>
<proteinExistence type="inferred from homology"/>
<feature type="domain" description="Rad21/Rec8-like protein N-terminal" evidence="6">
    <location>
        <begin position="1"/>
        <end position="103"/>
    </location>
</feature>
<keyword evidence="3" id="KW-0539">Nucleus</keyword>
<keyword evidence="8" id="KW-1185">Reference proteome</keyword>
<dbReference type="InterPro" id="IPR006910">
    <property type="entry name" value="Rad21_Rec8_N"/>
</dbReference>
<gene>
    <name evidence="7" type="primary">MCD1</name>
    <name evidence="7" type="ORF">LTR24_000981</name>
</gene>
<dbReference type="Pfam" id="PF04824">
    <property type="entry name" value="Rad21_Rec8"/>
    <property type="match status" value="1"/>
</dbReference>
<evidence type="ECO:0000313" key="7">
    <source>
        <dbReference type="EMBL" id="KAK5100186.1"/>
    </source>
</evidence>
<dbReference type="SUPFAM" id="SSF46785">
    <property type="entry name" value="Winged helix' DNA-binding domain"/>
    <property type="match status" value="1"/>
</dbReference>
<dbReference type="PANTHER" id="PTHR12585:SF69">
    <property type="entry name" value="FI11703P"/>
    <property type="match status" value="1"/>
</dbReference>
<dbReference type="InterPro" id="IPR023093">
    <property type="entry name" value="ScpA-like_C"/>
</dbReference>
<sequence length="609" mass="67369">MFYSEQLLLKTGPLAKVWLASNVERKLSKQQILQSDISSSVHVIVDGGQAPMALRMSGQLMLGVVRIYGRKARYLLDDCNEALLKIRMTFKANNNHDLPNQATTTIDLNLPEQLTIDDLFPALDFAFPMTQQLTTQADDRAIDYDESWQSTLEPQTQSLDEGLGGDATLVHEDDDLGLDLGEGVGMEDTTVSIQVGRGGEAAEPMPEDQPDIQPYDDDGPDLGLELGEDMPMPDITARIEDEPVPGIEDDQPLVGLDEETAQLRERTIGREESPLSEADPEFMAEADRTFQQLQGQEDIEEEQIVAQQRQTSRRMKPMVPDRDTVLHNSELKALNADRSRILKPQSLLPQDPELLALMEMQRNGDFVTNAINDGYGSGWAPEIQGLLSFDIVYRSGQKRKRDSGIADVASEDGHSDKSPRLDRPTPQAEEMMLEDEGVEVREDSPLRPRSEILETHEPIEEGDPGLADIVQGEDEEGIYADVGEGGFDETTMPLVHPADSGPISVQTQHAVHRLREVFGGAPDSESPSSQSRESVLLQDLIPETRTSREDATKMFFETLVLATKDAIKVEQRSDRLGLPIRVRAKRGLWGAWAEPSTQAEGTQEVGVSA</sequence>
<comment type="caution">
    <text evidence="7">The sequence shown here is derived from an EMBL/GenBank/DDBJ whole genome shotgun (WGS) entry which is preliminary data.</text>
</comment>